<keyword evidence="4" id="KW-0482">Metalloprotease</keyword>
<evidence type="ECO:0000313" key="5">
    <source>
        <dbReference type="Proteomes" id="UP000292886"/>
    </source>
</evidence>
<evidence type="ECO:0000256" key="2">
    <source>
        <dbReference type="SAM" id="Phobius"/>
    </source>
</evidence>
<keyword evidence="2" id="KW-1133">Transmembrane helix</keyword>
<dbReference type="PANTHER" id="PTHR36844:SF1">
    <property type="entry name" value="PROTEASE PRSW"/>
    <property type="match status" value="1"/>
</dbReference>
<dbReference type="KEGG" id="wei:EQG49_05695"/>
<keyword evidence="4" id="KW-0378">Hydrolase</keyword>
<feature type="compositionally biased region" description="Low complexity" evidence="1">
    <location>
        <begin position="68"/>
        <end position="99"/>
    </location>
</feature>
<feature type="compositionally biased region" description="Polar residues" evidence="1">
    <location>
        <begin position="103"/>
        <end position="193"/>
    </location>
</feature>
<dbReference type="Proteomes" id="UP000292886">
    <property type="component" value="Chromosome"/>
</dbReference>
<evidence type="ECO:0000259" key="3">
    <source>
        <dbReference type="Pfam" id="PF13240"/>
    </source>
</evidence>
<feature type="compositionally biased region" description="Low complexity" evidence="1">
    <location>
        <begin position="38"/>
        <end position="50"/>
    </location>
</feature>
<dbReference type="OrthoDB" id="153483at2"/>
<name>A0A4P6YTB1_9LACO</name>
<dbReference type="PANTHER" id="PTHR36844">
    <property type="entry name" value="PROTEASE PRSW"/>
    <property type="match status" value="1"/>
</dbReference>
<dbReference type="EMBL" id="CP037940">
    <property type="protein sequence ID" value="QBO35988.1"/>
    <property type="molecule type" value="Genomic_DNA"/>
</dbReference>
<evidence type="ECO:0000256" key="1">
    <source>
        <dbReference type="SAM" id="MobiDB-lite"/>
    </source>
</evidence>
<dbReference type="GO" id="GO:0008237">
    <property type="term" value="F:metallopeptidase activity"/>
    <property type="evidence" value="ECO:0007669"/>
    <property type="project" value="UniProtKB-KW"/>
</dbReference>
<feature type="compositionally biased region" description="Polar residues" evidence="1">
    <location>
        <begin position="51"/>
        <end position="63"/>
    </location>
</feature>
<feature type="domain" description="Zinc-ribbon" evidence="3">
    <location>
        <begin position="4"/>
        <end position="22"/>
    </location>
</feature>
<accession>A0A4P6YTB1</accession>
<dbReference type="InterPro" id="IPR026898">
    <property type="entry name" value="PrsW"/>
</dbReference>
<gene>
    <name evidence="4" type="ORF">EQG49_05695</name>
</gene>
<feature type="region of interest" description="Disordered" evidence="1">
    <location>
        <begin position="37"/>
        <end position="193"/>
    </location>
</feature>
<feature type="transmembrane region" description="Helical" evidence="2">
    <location>
        <begin position="390"/>
        <end position="413"/>
    </location>
</feature>
<feature type="transmembrane region" description="Helical" evidence="2">
    <location>
        <begin position="472"/>
        <end position="491"/>
    </location>
</feature>
<dbReference type="GO" id="GO:0006508">
    <property type="term" value="P:proteolysis"/>
    <property type="evidence" value="ECO:0007669"/>
    <property type="project" value="UniProtKB-KW"/>
</dbReference>
<dbReference type="InterPro" id="IPR026870">
    <property type="entry name" value="Zinc_ribbon_dom"/>
</dbReference>
<proteinExistence type="predicted"/>
<keyword evidence="5" id="KW-1185">Reference proteome</keyword>
<dbReference type="AlphaFoldDB" id="A0A4P6YTB1"/>
<feature type="transmembrane region" description="Helical" evidence="2">
    <location>
        <begin position="329"/>
        <end position="349"/>
    </location>
</feature>
<feature type="transmembrane region" description="Helical" evidence="2">
    <location>
        <begin position="503"/>
        <end position="526"/>
    </location>
</feature>
<evidence type="ECO:0000313" key="4">
    <source>
        <dbReference type="EMBL" id="QBO35988.1"/>
    </source>
</evidence>
<reference evidence="5" key="1">
    <citation type="submission" date="2019-03" db="EMBL/GenBank/DDBJ databases">
        <title>Weissella sp. 26KH-42 Genome sequencing.</title>
        <authorList>
            <person name="Heo J."/>
            <person name="Kim S.-J."/>
            <person name="Kim J.-S."/>
            <person name="Hong S.-B."/>
            <person name="Kwon S.-W."/>
        </authorList>
    </citation>
    <scope>NUCLEOTIDE SEQUENCE [LARGE SCALE GENOMIC DNA]</scope>
    <source>
        <strain evidence="5">26KH-42</strain>
    </source>
</reference>
<dbReference type="Pfam" id="PF13367">
    <property type="entry name" value="PrsW-protease"/>
    <property type="match status" value="1"/>
</dbReference>
<keyword evidence="2" id="KW-0472">Membrane</keyword>
<feature type="transmembrane region" description="Helical" evidence="2">
    <location>
        <begin position="433"/>
        <end position="460"/>
    </location>
</feature>
<feature type="transmembrane region" description="Helical" evidence="2">
    <location>
        <begin position="265"/>
        <end position="283"/>
    </location>
</feature>
<organism evidence="4 5">
    <name type="scientific">Periweissella cryptocerci</name>
    <dbReference type="NCBI Taxonomy" id="2506420"/>
    <lineage>
        <taxon>Bacteria</taxon>
        <taxon>Bacillati</taxon>
        <taxon>Bacillota</taxon>
        <taxon>Bacilli</taxon>
        <taxon>Lactobacillales</taxon>
        <taxon>Lactobacillaceae</taxon>
        <taxon>Periweissella</taxon>
    </lineage>
</organism>
<sequence>MKICINCGTQVTDDAKFCPKCGGSQFQAVSTNQGETIQNNQAAPNQGQPQYDQVASNQGQPQYDQGMPNQGQPQYAQGQPNQGQPQYGQGMPNQGQPQYDQGMPNQGQPQYSQGMPNQGQPQYAQGQPNQGQSQYTQGMPNQGQPQYNQGMPNQGQPQYTQGQPNQGQPQYAQGMPNQGQPQYGQPMPNQNAYGNAAKSVVNSATSKLNEFTGESGAININLKDLFSEVGKKHTNAEADEVFIAGTSKTTPDLANISENWSRPWLFSRFFMGSLVAFIALFFASTEWQIPTVSAGLILIGAFAVPVTGLIFFFESNAFKNFSIFETLKVFFIGGVMAIFITLLLTIIIGDGDISTWSGALLVGAVEEVGKLIIIVYFVRKYVVTHILNGILIGAAVGAGFAAFETAGYIMTAWTSQATSLAFLGLGTDGSDVLGITFARAWTTLGTHMVWAAIAGGALIIAKRAAEFKMNQLTNKNFLVFFLIAVGLHTVWDKIAGSWIGMDAYIGLIALIVVAWITVFTLMNAGLKEIAHMHEKQ</sequence>
<keyword evidence="2" id="KW-0812">Transmembrane</keyword>
<protein>
    <submittedName>
        <fullName evidence="4">PrsW family intramembrane metalloprotease</fullName>
    </submittedName>
</protein>
<feature type="transmembrane region" description="Helical" evidence="2">
    <location>
        <begin position="289"/>
        <end position="313"/>
    </location>
</feature>
<dbReference type="Pfam" id="PF13240">
    <property type="entry name" value="Zn_Ribbon_1"/>
    <property type="match status" value="1"/>
</dbReference>
<feature type="transmembrane region" description="Helical" evidence="2">
    <location>
        <begin position="355"/>
        <end position="378"/>
    </location>
</feature>
<keyword evidence="4" id="KW-0645">Protease</keyword>